<comment type="caution">
    <text evidence="2">The sequence shown here is derived from an EMBL/GenBank/DDBJ whole genome shotgun (WGS) entry which is preliminary data.</text>
</comment>
<keyword evidence="3" id="KW-1185">Reference proteome</keyword>
<feature type="region of interest" description="Disordered" evidence="1">
    <location>
        <begin position="66"/>
        <end position="125"/>
    </location>
</feature>
<reference evidence="2 3" key="1">
    <citation type="submission" date="2022-11" db="EMBL/GenBank/DDBJ databases">
        <title>Whole genome sequence of Eschrichtius robustus ER-17-0199.</title>
        <authorList>
            <person name="Bruniche-Olsen A."/>
            <person name="Black A.N."/>
            <person name="Fields C.J."/>
            <person name="Walden K."/>
            <person name="Dewoody J.A."/>
        </authorList>
    </citation>
    <scope>NUCLEOTIDE SEQUENCE [LARGE SCALE GENOMIC DNA]</scope>
    <source>
        <strain evidence="2">ER-17-0199</strain>
        <tissue evidence="2">Blubber</tissue>
    </source>
</reference>
<dbReference type="Proteomes" id="UP001159641">
    <property type="component" value="Unassembled WGS sequence"/>
</dbReference>
<evidence type="ECO:0000256" key="1">
    <source>
        <dbReference type="SAM" id="MobiDB-lite"/>
    </source>
</evidence>
<organism evidence="2 3">
    <name type="scientific">Eschrichtius robustus</name>
    <name type="common">California gray whale</name>
    <name type="synonym">Eschrichtius gibbosus</name>
    <dbReference type="NCBI Taxonomy" id="9764"/>
    <lineage>
        <taxon>Eukaryota</taxon>
        <taxon>Metazoa</taxon>
        <taxon>Chordata</taxon>
        <taxon>Craniata</taxon>
        <taxon>Vertebrata</taxon>
        <taxon>Euteleostomi</taxon>
        <taxon>Mammalia</taxon>
        <taxon>Eutheria</taxon>
        <taxon>Laurasiatheria</taxon>
        <taxon>Artiodactyla</taxon>
        <taxon>Whippomorpha</taxon>
        <taxon>Cetacea</taxon>
        <taxon>Mysticeti</taxon>
        <taxon>Eschrichtiidae</taxon>
        <taxon>Eschrichtius</taxon>
    </lineage>
</organism>
<accession>A0AB34HX04</accession>
<dbReference type="AlphaFoldDB" id="A0AB34HX04"/>
<dbReference type="EMBL" id="JAIQCJ010000254">
    <property type="protein sequence ID" value="KAJ8797351.1"/>
    <property type="molecule type" value="Genomic_DNA"/>
</dbReference>
<gene>
    <name evidence="2" type="ORF">J1605_017579</name>
</gene>
<name>A0AB34HX04_ESCRO</name>
<evidence type="ECO:0000313" key="2">
    <source>
        <dbReference type="EMBL" id="KAJ8797351.1"/>
    </source>
</evidence>
<protein>
    <submittedName>
        <fullName evidence="2">Uncharacterized protein</fullName>
    </submittedName>
</protein>
<sequence>MPVLERYFHSAELGRRWTAPEGVLPSSLGSRPVCQQGPLPWDLPEMIRMVKLVWKSKSELQATKQRGILENEDALHSFPGKSAGRCERYRGQVSRLSFPSLESPRPKNGKRKEDKLCSTGPEGCG</sequence>
<evidence type="ECO:0000313" key="3">
    <source>
        <dbReference type="Proteomes" id="UP001159641"/>
    </source>
</evidence>
<proteinExistence type="predicted"/>